<protein>
    <submittedName>
        <fullName evidence="2">Uncharacterized protein</fullName>
    </submittedName>
</protein>
<organism evidence="2 3">
    <name type="scientific">Pseudoroseicyclus tamaricis</name>
    <dbReference type="NCBI Taxonomy" id="2705421"/>
    <lineage>
        <taxon>Bacteria</taxon>
        <taxon>Pseudomonadati</taxon>
        <taxon>Pseudomonadota</taxon>
        <taxon>Alphaproteobacteria</taxon>
        <taxon>Rhodobacterales</taxon>
        <taxon>Paracoccaceae</taxon>
        <taxon>Pseudoroseicyclus</taxon>
    </lineage>
</organism>
<keyword evidence="3" id="KW-1185">Reference proteome</keyword>
<evidence type="ECO:0000256" key="1">
    <source>
        <dbReference type="SAM" id="MobiDB-lite"/>
    </source>
</evidence>
<dbReference type="EMBL" id="JAAGAB010000001">
    <property type="protein sequence ID" value="NDV00476.1"/>
    <property type="molecule type" value="Genomic_DNA"/>
</dbReference>
<gene>
    <name evidence="2" type="ORF">GZA08_05765</name>
</gene>
<evidence type="ECO:0000313" key="3">
    <source>
        <dbReference type="Proteomes" id="UP000474757"/>
    </source>
</evidence>
<reference evidence="2 3" key="1">
    <citation type="submission" date="2020-02" db="EMBL/GenBank/DDBJ databases">
        <title>Pseudoroseicyclus tamarix, sp. nov., isolated from offshore sediment of a Tamarix chinensis forest.</title>
        <authorList>
            <person name="Gai Y."/>
        </authorList>
    </citation>
    <scope>NUCLEOTIDE SEQUENCE [LARGE SCALE GENOMIC DNA]</scope>
    <source>
        <strain evidence="2 3">CLL3-39</strain>
    </source>
</reference>
<proteinExistence type="predicted"/>
<accession>A0A6B2K232</accession>
<feature type="region of interest" description="Disordered" evidence="1">
    <location>
        <begin position="65"/>
        <end position="86"/>
    </location>
</feature>
<evidence type="ECO:0000313" key="2">
    <source>
        <dbReference type="EMBL" id="NDV00476.1"/>
    </source>
</evidence>
<comment type="caution">
    <text evidence="2">The sequence shown here is derived from an EMBL/GenBank/DDBJ whole genome shotgun (WGS) entry which is preliminary data.</text>
</comment>
<sequence>MEELHELEARISQALHRIQAGMGAMNRPVAGQGPEDFARLEAALDEEQTANAQLEERIRTLKGKLERAKEEQAAEAERHREGMGRLDGELQGLQEANAELRDASEQLRRAAEEGVSDPELINRAMKAELEALTASRAAEIAEIDAILAEFRPVLEAGQEEAQ</sequence>
<dbReference type="RefSeq" id="WP_163890828.1">
    <property type="nucleotide sequence ID" value="NZ_JAAFYS010000001.1"/>
</dbReference>
<name>A0A6B2K232_9RHOB</name>
<dbReference type="Proteomes" id="UP000474757">
    <property type="component" value="Unassembled WGS sequence"/>
</dbReference>
<dbReference type="AlphaFoldDB" id="A0A6B2K232"/>